<dbReference type="SUPFAM" id="SSF55729">
    <property type="entry name" value="Acyl-CoA N-acyltransferases (Nat)"/>
    <property type="match status" value="1"/>
</dbReference>
<dbReference type="CDD" id="cd04301">
    <property type="entry name" value="NAT_SF"/>
    <property type="match status" value="1"/>
</dbReference>
<evidence type="ECO:0000313" key="3">
    <source>
        <dbReference type="EMBL" id="MBF9071096.1"/>
    </source>
</evidence>
<dbReference type="PROSITE" id="PS51186">
    <property type="entry name" value="GNAT"/>
    <property type="match status" value="1"/>
</dbReference>
<dbReference type="AlphaFoldDB" id="A0A931B6J5"/>
<comment type="caution">
    <text evidence="3">The sequence shown here is derived from an EMBL/GenBank/DDBJ whole genome shotgun (WGS) entry which is preliminary data.</text>
</comment>
<dbReference type="InterPro" id="IPR016181">
    <property type="entry name" value="Acyl_CoA_acyltransferase"/>
</dbReference>
<organism evidence="3 4">
    <name type="scientific">Streptacidiphilus fuscans</name>
    <dbReference type="NCBI Taxonomy" id="2789292"/>
    <lineage>
        <taxon>Bacteria</taxon>
        <taxon>Bacillati</taxon>
        <taxon>Actinomycetota</taxon>
        <taxon>Actinomycetes</taxon>
        <taxon>Kitasatosporales</taxon>
        <taxon>Streptomycetaceae</taxon>
        <taxon>Streptacidiphilus</taxon>
    </lineage>
</organism>
<dbReference type="Pfam" id="PF00583">
    <property type="entry name" value="Acetyltransf_1"/>
    <property type="match status" value="1"/>
</dbReference>
<accession>A0A931B6J5</accession>
<protein>
    <submittedName>
        <fullName evidence="3">GNAT family N-acetyltransferase</fullName>
    </submittedName>
</protein>
<dbReference type="PANTHER" id="PTHR43072">
    <property type="entry name" value="N-ACETYLTRANSFERASE"/>
    <property type="match status" value="1"/>
</dbReference>
<reference evidence="3" key="1">
    <citation type="submission" date="2020-11" db="EMBL/GenBank/DDBJ databases">
        <title>Isolation and identification of active actinomycetes.</title>
        <authorList>
            <person name="Yu B."/>
        </authorList>
    </citation>
    <scope>NUCLEOTIDE SEQUENCE</scope>
    <source>
        <strain evidence="3">NEAU-YB345</strain>
    </source>
</reference>
<feature type="domain" description="N-acetyltransferase" evidence="2">
    <location>
        <begin position="36"/>
        <end position="197"/>
    </location>
</feature>
<dbReference type="Proteomes" id="UP000657385">
    <property type="component" value="Unassembled WGS sequence"/>
</dbReference>
<evidence type="ECO:0000256" key="1">
    <source>
        <dbReference type="SAM" id="MobiDB-lite"/>
    </source>
</evidence>
<evidence type="ECO:0000313" key="4">
    <source>
        <dbReference type="Proteomes" id="UP000657385"/>
    </source>
</evidence>
<dbReference type="GO" id="GO:0016747">
    <property type="term" value="F:acyltransferase activity, transferring groups other than amino-acyl groups"/>
    <property type="evidence" value="ECO:0007669"/>
    <property type="project" value="InterPro"/>
</dbReference>
<name>A0A931B6J5_9ACTN</name>
<proteinExistence type="predicted"/>
<dbReference type="EMBL" id="JADPRT010000010">
    <property type="protein sequence ID" value="MBF9071096.1"/>
    <property type="molecule type" value="Genomic_DNA"/>
</dbReference>
<dbReference type="PANTHER" id="PTHR43072:SF60">
    <property type="entry name" value="L-2,4-DIAMINOBUTYRIC ACID ACETYLTRANSFERASE"/>
    <property type="match status" value="1"/>
</dbReference>
<evidence type="ECO:0000259" key="2">
    <source>
        <dbReference type="PROSITE" id="PS51186"/>
    </source>
</evidence>
<dbReference type="Gene3D" id="3.40.630.30">
    <property type="match status" value="1"/>
</dbReference>
<keyword evidence="4" id="KW-1185">Reference proteome</keyword>
<sequence>MPASSTPDGNAADRDGADGNAAEGTEANGNRVTARLVLRPAVAADGYEVYALEYRCWSPESEVSERPDLPRPDSTAFRDERHQPEHMLVAELDGRIVGWVRVLPPTPLATNAHIRSIQGLLVAPEARGHGLGRRLLDAALLKARAEGARRVTLRVLGDNTVARSLYEKAGFTVTGVQPGEFLLAGGYVDDVLMGIEL</sequence>
<feature type="region of interest" description="Disordered" evidence="1">
    <location>
        <begin position="1"/>
        <end position="29"/>
    </location>
</feature>
<gene>
    <name evidence="3" type="ORF">I2501_24050</name>
</gene>
<dbReference type="InterPro" id="IPR000182">
    <property type="entry name" value="GNAT_dom"/>
</dbReference>